<dbReference type="GO" id="GO:0052621">
    <property type="term" value="F:diguanylate cyclase activity"/>
    <property type="evidence" value="ECO:0007669"/>
    <property type="project" value="UniProtKB-EC"/>
</dbReference>
<evidence type="ECO:0000313" key="6">
    <source>
        <dbReference type="Proteomes" id="UP000288178"/>
    </source>
</evidence>
<evidence type="ECO:0000313" key="5">
    <source>
        <dbReference type="EMBL" id="RVT51394.1"/>
    </source>
</evidence>
<evidence type="ECO:0000256" key="1">
    <source>
        <dbReference type="ARBA" id="ARBA00012528"/>
    </source>
</evidence>
<dbReference type="InterPro" id="IPR000160">
    <property type="entry name" value="GGDEF_dom"/>
</dbReference>
<sequence>MPLHRRIADAVLTTDPVQRMRLSQAGLAMLLMAAGVVAMQYFVAVGAAPAGPVHLWTAASLGGMVVFFILIRSGWSRRLDDPSLTLAQMMYAISSGAAAYALVGEGRGGVFPIVMVVVAFGLFQLRPREFSAVGLFAVGLFGVVMATMAHLKPAVYPPRVELGHFLMIATMMPAMALLAARFSALRQRLRQQKHDLSHALARIQELATRDELTGLVNRRHMQTLIEQAHRRCARSGQSFCLAVLDVDHFKAVNDNHGHATGDEVLRSVAQEMQTTVRLSDTLARWGGEEFVLMMSDTHAPLARGGLERLRERVAQLCVLVPEGELRISVSAGLAEHRPGESVEDTLARADAALLEAKQQGRNRVVLAP</sequence>
<dbReference type="RefSeq" id="WP_128198395.1">
    <property type="nucleotide sequence ID" value="NZ_SACT01000003.1"/>
</dbReference>
<keyword evidence="6" id="KW-1185">Reference proteome</keyword>
<dbReference type="PANTHER" id="PTHR45138">
    <property type="entry name" value="REGULATORY COMPONENTS OF SENSORY TRANSDUCTION SYSTEM"/>
    <property type="match status" value="1"/>
</dbReference>
<dbReference type="EMBL" id="SACT01000003">
    <property type="protein sequence ID" value="RVT51394.1"/>
    <property type="molecule type" value="Genomic_DNA"/>
</dbReference>
<keyword evidence="3" id="KW-1133">Transmembrane helix</keyword>
<comment type="catalytic activity">
    <reaction evidence="2">
        <text>2 GTP = 3',3'-c-di-GMP + 2 diphosphate</text>
        <dbReference type="Rhea" id="RHEA:24898"/>
        <dbReference type="ChEBI" id="CHEBI:33019"/>
        <dbReference type="ChEBI" id="CHEBI:37565"/>
        <dbReference type="ChEBI" id="CHEBI:58805"/>
        <dbReference type="EC" id="2.7.7.65"/>
    </reaction>
</comment>
<keyword evidence="3" id="KW-0812">Transmembrane</keyword>
<dbReference type="SUPFAM" id="SSF55073">
    <property type="entry name" value="Nucleotide cyclase"/>
    <property type="match status" value="1"/>
</dbReference>
<feature type="transmembrane region" description="Helical" evidence="3">
    <location>
        <begin position="163"/>
        <end position="184"/>
    </location>
</feature>
<dbReference type="InterPro" id="IPR043128">
    <property type="entry name" value="Rev_trsase/Diguanyl_cyclase"/>
</dbReference>
<dbReference type="PROSITE" id="PS50887">
    <property type="entry name" value="GGDEF"/>
    <property type="match status" value="1"/>
</dbReference>
<feature type="transmembrane region" description="Helical" evidence="3">
    <location>
        <begin position="53"/>
        <end position="71"/>
    </location>
</feature>
<dbReference type="CDD" id="cd01949">
    <property type="entry name" value="GGDEF"/>
    <property type="match status" value="1"/>
</dbReference>
<dbReference type="AlphaFoldDB" id="A0A437JVI6"/>
<proteinExistence type="predicted"/>
<accession>A0A437JVI6</accession>
<dbReference type="InterPro" id="IPR050469">
    <property type="entry name" value="Diguanylate_Cyclase"/>
</dbReference>
<name>A0A437JVI6_9BURK</name>
<dbReference type="Pfam" id="PF00990">
    <property type="entry name" value="GGDEF"/>
    <property type="match status" value="1"/>
</dbReference>
<feature type="transmembrane region" description="Helical" evidence="3">
    <location>
        <begin position="109"/>
        <end position="125"/>
    </location>
</feature>
<dbReference type="GO" id="GO:0043709">
    <property type="term" value="P:cell adhesion involved in single-species biofilm formation"/>
    <property type="evidence" value="ECO:0007669"/>
    <property type="project" value="TreeGrafter"/>
</dbReference>
<gene>
    <name evidence="5" type="ORF">ENE75_11195</name>
</gene>
<evidence type="ECO:0000256" key="2">
    <source>
        <dbReference type="ARBA" id="ARBA00034247"/>
    </source>
</evidence>
<evidence type="ECO:0000256" key="3">
    <source>
        <dbReference type="SAM" id="Phobius"/>
    </source>
</evidence>
<feature type="transmembrane region" description="Helical" evidence="3">
    <location>
        <begin position="27"/>
        <end position="47"/>
    </location>
</feature>
<feature type="transmembrane region" description="Helical" evidence="3">
    <location>
        <begin position="132"/>
        <end position="151"/>
    </location>
</feature>
<dbReference type="FunFam" id="3.30.70.270:FF:000001">
    <property type="entry name" value="Diguanylate cyclase domain protein"/>
    <property type="match status" value="1"/>
</dbReference>
<dbReference type="SMART" id="SM00267">
    <property type="entry name" value="GGDEF"/>
    <property type="match status" value="1"/>
</dbReference>
<feature type="transmembrane region" description="Helical" evidence="3">
    <location>
        <begin position="83"/>
        <end position="103"/>
    </location>
</feature>
<dbReference type="GO" id="GO:1902201">
    <property type="term" value="P:negative regulation of bacterial-type flagellum-dependent cell motility"/>
    <property type="evidence" value="ECO:0007669"/>
    <property type="project" value="TreeGrafter"/>
</dbReference>
<protein>
    <recommendedName>
        <fullName evidence="1">diguanylate cyclase</fullName>
        <ecNumber evidence="1">2.7.7.65</ecNumber>
    </recommendedName>
</protein>
<dbReference type="InterPro" id="IPR029787">
    <property type="entry name" value="Nucleotide_cyclase"/>
</dbReference>
<dbReference type="EC" id="2.7.7.65" evidence="1"/>
<dbReference type="PANTHER" id="PTHR45138:SF9">
    <property type="entry name" value="DIGUANYLATE CYCLASE DGCM-RELATED"/>
    <property type="match status" value="1"/>
</dbReference>
<comment type="caution">
    <text evidence="5">The sequence shown here is derived from an EMBL/GenBank/DDBJ whole genome shotgun (WGS) entry which is preliminary data.</text>
</comment>
<keyword evidence="3" id="KW-0472">Membrane</keyword>
<organism evidence="5 6">
    <name type="scientific">Rubrivivax albus</name>
    <dbReference type="NCBI Taxonomy" id="2499835"/>
    <lineage>
        <taxon>Bacteria</taxon>
        <taxon>Pseudomonadati</taxon>
        <taxon>Pseudomonadota</taxon>
        <taxon>Betaproteobacteria</taxon>
        <taxon>Burkholderiales</taxon>
        <taxon>Sphaerotilaceae</taxon>
        <taxon>Rubrivivax</taxon>
    </lineage>
</organism>
<reference evidence="5 6" key="1">
    <citation type="submission" date="2019-01" db="EMBL/GenBank/DDBJ databases">
        <authorList>
            <person name="Chen W.-M."/>
        </authorList>
    </citation>
    <scope>NUCLEOTIDE SEQUENCE [LARGE SCALE GENOMIC DNA]</scope>
    <source>
        <strain evidence="5 6">ICH-3</strain>
    </source>
</reference>
<dbReference type="Proteomes" id="UP000288178">
    <property type="component" value="Unassembled WGS sequence"/>
</dbReference>
<evidence type="ECO:0000259" key="4">
    <source>
        <dbReference type="PROSITE" id="PS50887"/>
    </source>
</evidence>
<dbReference type="NCBIfam" id="TIGR00254">
    <property type="entry name" value="GGDEF"/>
    <property type="match status" value="1"/>
</dbReference>
<dbReference type="Gene3D" id="3.30.70.270">
    <property type="match status" value="1"/>
</dbReference>
<dbReference type="GO" id="GO:0005886">
    <property type="term" value="C:plasma membrane"/>
    <property type="evidence" value="ECO:0007669"/>
    <property type="project" value="TreeGrafter"/>
</dbReference>
<dbReference type="OrthoDB" id="9813903at2"/>
<feature type="domain" description="GGDEF" evidence="4">
    <location>
        <begin position="237"/>
        <end position="368"/>
    </location>
</feature>